<name>A0A7C9DMG2_OPUST</name>
<proteinExistence type="predicted"/>
<organism evidence="2">
    <name type="scientific">Opuntia streptacantha</name>
    <name type="common">Prickly pear cactus</name>
    <name type="synonym">Opuntia cardona</name>
    <dbReference type="NCBI Taxonomy" id="393608"/>
    <lineage>
        <taxon>Eukaryota</taxon>
        <taxon>Viridiplantae</taxon>
        <taxon>Streptophyta</taxon>
        <taxon>Embryophyta</taxon>
        <taxon>Tracheophyta</taxon>
        <taxon>Spermatophyta</taxon>
        <taxon>Magnoliopsida</taxon>
        <taxon>eudicotyledons</taxon>
        <taxon>Gunneridae</taxon>
        <taxon>Pentapetalae</taxon>
        <taxon>Caryophyllales</taxon>
        <taxon>Cactineae</taxon>
        <taxon>Cactaceae</taxon>
        <taxon>Opuntioideae</taxon>
        <taxon>Opuntia</taxon>
    </lineage>
</organism>
<feature type="region of interest" description="Disordered" evidence="1">
    <location>
        <begin position="60"/>
        <end position="79"/>
    </location>
</feature>
<sequence length="105" mass="11701">MSRGREKRTGQPGGFGWRRGCWCRARWPATVLAGWWHFWATVGTTAAPWRRPESGVVCRENRDEAEETEQSSQEDGGLATLMCDGGQASAAGWQLVEHRRGLARA</sequence>
<evidence type="ECO:0000256" key="1">
    <source>
        <dbReference type="SAM" id="MobiDB-lite"/>
    </source>
</evidence>
<reference evidence="2" key="1">
    <citation type="journal article" date="2013" name="J. Plant Res.">
        <title>Effect of fungi and light on seed germination of three Opuntia species from semiarid lands of central Mexico.</title>
        <authorList>
            <person name="Delgado-Sanchez P."/>
            <person name="Jimenez-Bremont J.F."/>
            <person name="Guerrero-Gonzalez Mde L."/>
            <person name="Flores J."/>
        </authorList>
    </citation>
    <scope>NUCLEOTIDE SEQUENCE</scope>
    <source>
        <tissue evidence="2">Cladode</tissue>
    </source>
</reference>
<evidence type="ECO:0000313" key="2">
    <source>
        <dbReference type="EMBL" id="MBA4642008.1"/>
    </source>
</evidence>
<accession>A0A7C9DMG2</accession>
<dbReference type="AlphaFoldDB" id="A0A7C9DMG2"/>
<protein>
    <submittedName>
        <fullName evidence="2">Uncharacterized protein</fullName>
    </submittedName>
</protein>
<reference evidence="2" key="2">
    <citation type="submission" date="2020-07" db="EMBL/GenBank/DDBJ databases">
        <authorList>
            <person name="Vera ALvarez R."/>
            <person name="Arias-Moreno D.M."/>
            <person name="Jimenez-Jacinto V."/>
            <person name="Jimenez-Bremont J.F."/>
            <person name="Swaminathan K."/>
            <person name="Moose S.P."/>
            <person name="Guerrero-Gonzalez M.L."/>
            <person name="Marino-Ramirez L."/>
            <person name="Landsman D."/>
            <person name="Rodriguez-Kessler M."/>
            <person name="Delgado-Sanchez P."/>
        </authorList>
    </citation>
    <scope>NUCLEOTIDE SEQUENCE</scope>
    <source>
        <tissue evidence="2">Cladode</tissue>
    </source>
</reference>
<dbReference type="EMBL" id="GISG01126641">
    <property type="protein sequence ID" value="MBA4642008.1"/>
    <property type="molecule type" value="Transcribed_RNA"/>
</dbReference>